<reference evidence="2" key="1">
    <citation type="submission" date="2010-06" db="EMBL/GenBank/DDBJ databases">
        <authorList>
            <person name="Jiang H."/>
            <person name="Abraham K."/>
            <person name="Ali S."/>
            <person name="Alsbrooks S.L."/>
            <person name="Anim B.N."/>
            <person name="Anosike U.S."/>
            <person name="Attaway T."/>
            <person name="Bandaranaike D.P."/>
            <person name="Battles P.K."/>
            <person name="Bell S.N."/>
            <person name="Bell A.V."/>
            <person name="Beltran B."/>
            <person name="Bickham C."/>
            <person name="Bustamante Y."/>
            <person name="Caleb T."/>
            <person name="Canada A."/>
            <person name="Cardenas V."/>
            <person name="Carter K."/>
            <person name="Chacko J."/>
            <person name="Chandrabose M.N."/>
            <person name="Chavez D."/>
            <person name="Chavez A."/>
            <person name="Chen L."/>
            <person name="Chu H.-S."/>
            <person name="Claassen K.J."/>
            <person name="Cockrell R."/>
            <person name="Collins M."/>
            <person name="Cooper J.A."/>
            <person name="Cree A."/>
            <person name="Curry S.M."/>
            <person name="Da Y."/>
            <person name="Dao M.D."/>
            <person name="Das B."/>
            <person name="Davila M.-L."/>
            <person name="Davy-Carroll L."/>
            <person name="Denson S."/>
            <person name="Dinh H."/>
            <person name="Ebong V.E."/>
            <person name="Edwards J.R."/>
            <person name="Egan A."/>
            <person name="El-Daye J."/>
            <person name="Escobedo L."/>
            <person name="Fernandez S."/>
            <person name="Fernando P.R."/>
            <person name="Flagg N."/>
            <person name="Forbes L.D."/>
            <person name="Fowler R.G."/>
            <person name="Fu Q."/>
            <person name="Gabisi R.A."/>
            <person name="Ganer J."/>
            <person name="Garbino Pronczuk A."/>
            <person name="Garcia R.M."/>
            <person name="Garner T."/>
            <person name="Garrett T.E."/>
            <person name="Gonzalez D.A."/>
            <person name="Hamid H."/>
            <person name="Hawkins E.S."/>
            <person name="Hirani K."/>
            <person name="Hogues M.E."/>
            <person name="Hollins B."/>
            <person name="Hsiao C.-H."/>
            <person name="Jabil R."/>
            <person name="James M.L."/>
            <person name="Jhangiani S.N."/>
            <person name="Johnson B."/>
            <person name="Johnson Q."/>
            <person name="Joshi V."/>
            <person name="Kalu J.B."/>
            <person name="Kam C."/>
            <person name="Kashfia A."/>
            <person name="Keebler J."/>
            <person name="Kisamo H."/>
            <person name="Kovar C.L."/>
            <person name="Lago L.A."/>
            <person name="Lai C.-Y."/>
            <person name="Laidlaw J."/>
            <person name="Lara F."/>
            <person name="Le T.-K."/>
            <person name="Lee S.L."/>
            <person name="Legall F.H."/>
            <person name="Lemon S.J."/>
            <person name="Lewis L.R."/>
            <person name="Li B."/>
            <person name="Liu Y."/>
            <person name="Liu Y.-S."/>
            <person name="Lopez J."/>
            <person name="Lozado R.J."/>
            <person name="Lu J."/>
            <person name="Madu R.C."/>
            <person name="Maheshwari M."/>
            <person name="Maheshwari R."/>
            <person name="Malloy K."/>
            <person name="Martinez E."/>
            <person name="Mathew T."/>
            <person name="Mercado I.C."/>
            <person name="Mercado C."/>
            <person name="Meyer B."/>
            <person name="Montgomery K."/>
            <person name="Morgan M.B."/>
            <person name="Munidasa M."/>
            <person name="Nazareth L.V."/>
            <person name="Nelson J."/>
            <person name="Ng B.M."/>
            <person name="Nguyen N.B."/>
            <person name="Nguyen P.Q."/>
            <person name="Nguyen T."/>
            <person name="Obregon M."/>
            <person name="Okwuonu G.O."/>
            <person name="Onwere C.G."/>
            <person name="Orozco G."/>
            <person name="Parra A."/>
            <person name="Patel S."/>
            <person name="Patil S."/>
            <person name="Perez A."/>
            <person name="Perez Y."/>
            <person name="Pham C."/>
            <person name="Primus E.L."/>
            <person name="Pu L.-L."/>
            <person name="Puazo M."/>
            <person name="Qin X."/>
            <person name="Quiroz J.B."/>
            <person name="Reese J."/>
            <person name="Richards S."/>
            <person name="Rives C.M."/>
            <person name="Robberts R."/>
            <person name="Ruiz S.J."/>
            <person name="Ruiz M.J."/>
            <person name="Santibanez J."/>
            <person name="Schneider B.W."/>
            <person name="Sisson I."/>
            <person name="Smith M."/>
            <person name="Sodergren E."/>
            <person name="Song X.-Z."/>
            <person name="Song B.B."/>
            <person name="Summersgill H."/>
            <person name="Thelus R."/>
            <person name="Thornton R.D."/>
            <person name="Trejos Z.Y."/>
            <person name="Usmani K."/>
            <person name="Vattathil S."/>
            <person name="Villasana D."/>
            <person name="Walker D.L."/>
            <person name="Wang S."/>
            <person name="Wang K."/>
            <person name="White C.S."/>
            <person name="Williams A.C."/>
            <person name="Williamson J."/>
            <person name="Wilson K."/>
            <person name="Woghiren I.O."/>
            <person name="Woodworth J.R."/>
            <person name="Worley K.C."/>
            <person name="Wright R.A."/>
            <person name="Wu W."/>
            <person name="Young L."/>
            <person name="Zhang L."/>
            <person name="Zhang J."/>
            <person name="Zhu Y."/>
            <person name="Muzny D.M."/>
            <person name="Weinstock G."/>
            <person name="Gibbs R.A."/>
        </authorList>
    </citation>
    <scope>NUCLEOTIDE SEQUENCE [LARGE SCALE GENOMIC DNA]</scope>
    <source>
        <strain evidence="2">LSR1</strain>
    </source>
</reference>
<dbReference type="GeneID" id="115034275"/>
<name>A0A8R2NVH6_ACYPI</name>
<dbReference type="KEGG" id="api:115034275"/>
<evidence type="ECO:0000313" key="2">
    <source>
        <dbReference type="Proteomes" id="UP000007819"/>
    </source>
</evidence>
<protein>
    <submittedName>
        <fullName evidence="1">Uncharacterized protein</fullName>
    </submittedName>
</protein>
<keyword evidence="2" id="KW-1185">Reference proteome</keyword>
<dbReference type="RefSeq" id="XP_029346483.1">
    <property type="nucleotide sequence ID" value="XM_029490623.1"/>
</dbReference>
<evidence type="ECO:0000313" key="1">
    <source>
        <dbReference type="EnsemblMetazoa" id="XP_029346483.1"/>
    </source>
</evidence>
<reference evidence="1" key="2">
    <citation type="submission" date="2022-06" db="UniProtKB">
        <authorList>
            <consortium name="EnsemblMetazoa"/>
        </authorList>
    </citation>
    <scope>IDENTIFICATION</scope>
</reference>
<dbReference type="OrthoDB" id="6590423at2759"/>
<proteinExistence type="predicted"/>
<accession>A0A8R2NVH6</accession>
<sequence length="208" mass="24730">MTEYEFFSGNELVQHVELKVKSLMIIISEIKQSSLNYEFDTSIRNDINEYIQIVETDCQTIINDIKNNLFSNKIYHKTQNIYDKIMLPSIWMLNNEDYYKQKMQKFEVEINSKVDDVTKSIGSTTDILNAYYKENLLLDEQTNDIYQKLNLQKNILNQEIDKFNNTDVILKNAFCKSKESLLKKNDENVLLINEARKLIFKYQQNMYV</sequence>
<organism evidence="1 2">
    <name type="scientific">Acyrthosiphon pisum</name>
    <name type="common">Pea aphid</name>
    <dbReference type="NCBI Taxonomy" id="7029"/>
    <lineage>
        <taxon>Eukaryota</taxon>
        <taxon>Metazoa</taxon>
        <taxon>Ecdysozoa</taxon>
        <taxon>Arthropoda</taxon>
        <taxon>Hexapoda</taxon>
        <taxon>Insecta</taxon>
        <taxon>Pterygota</taxon>
        <taxon>Neoptera</taxon>
        <taxon>Paraneoptera</taxon>
        <taxon>Hemiptera</taxon>
        <taxon>Sternorrhyncha</taxon>
        <taxon>Aphidomorpha</taxon>
        <taxon>Aphidoidea</taxon>
        <taxon>Aphididae</taxon>
        <taxon>Macrosiphini</taxon>
        <taxon>Acyrthosiphon</taxon>
    </lineage>
</organism>
<dbReference type="Proteomes" id="UP000007819">
    <property type="component" value="Chromosome A2"/>
</dbReference>
<dbReference type="EnsemblMetazoa" id="XM_029490623.1">
    <property type="protein sequence ID" value="XP_029346483.1"/>
    <property type="gene ID" value="LOC115034275"/>
</dbReference>
<dbReference type="AlphaFoldDB" id="A0A8R2NVH6"/>